<evidence type="ECO:0000313" key="1">
    <source>
        <dbReference type="EMBL" id="CAD7001865.1"/>
    </source>
</evidence>
<gene>
    <name evidence="1" type="ORF">CCAP1982_LOCUS10354</name>
</gene>
<comment type="caution">
    <text evidence="1">The sequence shown here is derived from an EMBL/GenBank/DDBJ whole genome shotgun (WGS) entry which is preliminary data.</text>
</comment>
<sequence length="125" mass="15139">MGKAHNDLQLHSEDLIKSKNYKEDSDLRLVNPADRVFDVCRLQIRYYVQLFEKYSMILMLDAIKDKTEEQFPQWFSEVDGCREHRVKLLEFLIIVLLYKNARWLIRDQMNTLRGMKQQFKLKKLN</sequence>
<name>A0A811UV53_CERCA</name>
<dbReference type="EMBL" id="CAJHJT010000023">
    <property type="protein sequence ID" value="CAD7001865.1"/>
    <property type="molecule type" value="Genomic_DNA"/>
</dbReference>
<protein>
    <submittedName>
        <fullName evidence="1">(Mediterranean fruit fly) hypothetical protein</fullName>
    </submittedName>
</protein>
<reference evidence="1" key="1">
    <citation type="submission" date="2020-11" db="EMBL/GenBank/DDBJ databases">
        <authorList>
            <person name="Whitehead M."/>
        </authorList>
    </citation>
    <scope>NUCLEOTIDE SEQUENCE</scope>
    <source>
        <strain evidence="1">EGII</strain>
    </source>
</reference>
<dbReference type="Proteomes" id="UP000606786">
    <property type="component" value="Unassembled WGS sequence"/>
</dbReference>
<accession>A0A811UV53</accession>
<proteinExistence type="predicted"/>
<dbReference type="AlphaFoldDB" id="A0A811UV53"/>
<evidence type="ECO:0000313" key="2">
    <source>
        <dbReference type="Proteomes" id="UP000606786"/>
    </source>
</evidence>
<organism evidence="1 2">
    <name type="scientific">Ceratitis capitata</name>
    <name type="common">Mediterranean fruit fly</name>
    <name type="synonym">Tephritis capitata</name>
    <dbReference type="NCBI Taxonomy" id="7213"/>
    <lineage>
        <taxon>Eukaryota</taxon>
        <taxon>Metazoa</taxon>
        <taxon>Ecdysozoa</taxon>
        <taxon>Arthropoda</taxon>
        <taxon>Hexapoda</taxon>
        <taxon>Insecta</taxon>
        <taxon>Pterygota</taxon>
        <taxon>Neoptera</taxon>
        <taxon>Endopterygota</taxon>
        <taxon>Diptera</taxon>
        <taxon>Brachycera</taxon>
        <taxon>Muscomorpha</taxon>
        <taxon>Tephritoidea</taxon>
        <taxon>Tephritidae</taxon>
        <taxon>Ceratitis</taxon>
        <taxon>Ceratitis</taxon>
    </lineage>
</organism>
<keyword evidence="2" id="KW-1185">Reference proteome</keyword>